<evidence type="ECO:0000256" key="1">
    <source>
        <dbReference type="PROSITE-ProRule" id="PRU01251"/>
    </source>
</evidence>
<proteinExistence type="predicted"/>
<sequence length="179" mass="19633">MFEKFTQDARMAVVEAQIRARATNADEIDTPHLLAGIATVDPGDGARLLTELGVSRADLDADLDRIRRRGGVSDADAAALTEFGIDVDRIVERVEETHGQGALAVGRARPRRGHIPFSDRAKKTLELSLEEARRLGDDFLGAEHILLALVRQQSTDELLARRGVDYETLRGAVVRRRAG</sequence>
<feature type="domain" description="Clp R" evidence="2">
    <location>
        <begin position="2"/>
        <end position="179"/>
    </location>
</feature>
<evidence type="ECO:0000259" key="2">
    <source>
        <dbReference type="PROSITE" id="PS51903"/>
    </source>
</evidence>
<comment type="caution">
    <text evidence="3">The sequence shown here is derived from an EMBL/GenBank/DDBJ whole genome shotgun (WGS) entry which is preliminary data.</text>
</comment>
<dbReference type="InterPro" id="IPR004176">
    <property type="entry name" value="Clp_R_N"/>
</dbReference>
<reference evidence="4" key="1">
    <citation type="submission" date="2017-07" db="EMBL/GenBank/DDBJ databases">
        <title>Comparative genome mining reveals phylogenetic distribution patterns of secondary metabolites in Amycolatopsis.</title>
        <authorList>
            <person name="Adamek M."/>
            <person name="Alanjary M."/>
            <person name="Sales-Ortells H."/>
            <person name="Goodfellow M."/>
            <person name="Bull A.T."/>
            <person name="Kalinowski J."/>
            <person name="Ziemert N."/>
        </authorList>
    </citation>
    <scope>NUCLEOTIDE SEQUENCE [LARGE SCALE GENOMIC DNA]</scope>
    <source>
        <strain evidence="4">H5</strain>
    </source>
</reference>
<accession>A0A229TLJ4</accession>
<dbReference type="InterPro" id="IPR036628">
    <property type="entry name" value="Clp_N_dom_sf"/>
</dbReference>
<evidence type="ECO:0000313" key="4">
    <source>
        <dbReference type="Proteomes" id="UP000215199"/>
    </source>
</evidence>
<organism evidence="3 4">
    <name type="scientific">Amycolatopsis vastitatis</name>
    <dbReference type="NCBI Taxonomy" id="1905142"/>
    <lineage>
        <taxon>Bacteria</taxon>
        <taxon>Bacillati</taxon>
        <taxon>Actinomycetota</taxon>
        <taxon>Actinomycetes</taxon>
        <taxon>Pseudonocardiales</taxon>
        <taxon>Pseudonocardiaceae</taxon>
        <taxon>Amycolatopsis</taxon>
    </lineage>
</organism>
<gene>
    <name evidence="3" type="ORF">CF165_00495</name>
</gene>
<dbReference type="Gene3D" id="1.10.1780.10">
    <property type="entry name" value="Clp, N-terminal domain"/>
    <property type="match status" value="2"/>
</dbReference>
<keyword evidence="4" id="KW-1185">Reference proteome</keyword>
<dbReference type="Proteomes" id="UP000215199">
    <property type="component" value="Unassembled WGS sequence"/>
</dbReference>
<dbReference type="Pfam" id="PF02861">
    <property type="entry name" value="Clp_N"/>
    <property type="match status" value="1"/>
</dbReference>
<dbReference type="SUPFAM" id="SSF81923">
    <property type="entry name" value="Double Clp-N motif"/>
    <property type="match status" value="2"/>
</dbReference>
<evidence type="ECO:0000313" key="3">
    <source>
        <dbReference type="EMBL" id="OXM71579.1"/>
    </source>
</evidence>
<name>A0A229TLJ4_9PSEU</name>
<dbReference type="AlphaFoldDB" id="A0A229TLJ4"/>
<protein>
    <submittedName>
        <fullName evidence="3">ATPase</fullName>
    </submittedName>
</protein>
<dbReference type="EMBL" id="NMUL01000001">
    <property type="protein sequence ID" value="OXM71579.1"/>
    <property type="molecule type" value="Genomic_DNA"/>
</dbReference>
<dbReference type="OrthoDB" id="3628183at2"/>
<dbReference type="RefSeq" id="WP_093945396.1">
    <property type="nucleotide sequence ID" value="NZ_NMUL01000001.1"/>
</dbReference>
<keyword evidence="1" id="KW-0677">Repeat</keyword>
<dbReference type="PROSITE" id="PS51903">
    <property type="entry name" value="CLP_R"/>
    <property type="match status" value="1"/>
</dbReference>